<dbReference type="Gene3D" id="2.60.40.4130">
    <property type="match status" value="1"/>
</dbReference>
<evidence type="ECO:0000259" key="2">
    <source>
        <dbReference type="PROSITE" id="PS51766"/>
    </source>
</evidence>
<gene>
    <name evidence="3" type="ORF">A2Z10_02470</name>
</gene>
<evidence type="ECO:0008006" key="5">
    <source>
        <dbReference type="Google" id="ProtNLM"/>
    </source>
</evidence>
<dbReference type="PROSITE" id="PS50853">
    <property type="entry name" value="FN3"/>
    <property type="match status" value="1"/>
</dbReference>
<dbReference type="EMBL" id="MEYI01000022">
    <property type="protein sequence ID" value="OGD23957.1"/>
    <property type="molecule type" value="Genomic_DNA"/>
</dbReference>
<evidence type="ECO:0000313" key="4">
    <source>
        <dbReference type="Proteomes" id="UP000176639"/>
    </source>
</evidence>
<dbReference type="InterPro" id="IPR016134">
    <property type="entry name" value="Dockerin_dom"/>
</dbReference>
<evidence type="ECO:0000259" key="1">
    <source>
        <dbReference type="PROSITE" id="PS50853"/>
    </source>
</evidence>
<dbReference type="InterPro" id="IPR013783">
    <property type="entry name" value="Ig-like_fold"/>
</dbReference>
<dbReference type="Pfam" id="PF00041">
    <property type="entry name" value="fn3"/>
    <property type="match status" value="1"/>
</dbReference>
<dbReference type="CDD" id="cd00063">
    <property type="entry name" value="FN3"/>
    <property type="match status" value="1"/>
</dbReference>
<feature type="domain" description="Dockerin" evidence="2">
    <location>
        <begin position="243"/>
        <end position="301"/>
    </location>
</feature>
<dbReference type="Gene3D" id="2.60.40.10">
    <property type="entry name" value="Immunoglobulins"/>
    <property type="match status" value="1"/>
</dbReference>
<name>A0A1F5B097_9BACT</name>
<dbReference type="AlphaFoldDB" id="A0A1F5B097"/>
<dbReference type="Proteomes" id="UP000176639">
    <property type="component" value="Unassembled WGS sequence"/>
</dbReference>
<organism evidence="3 4">
    <name type="scientific">Candidatus Azambacteria bacterium RBG_16_47_10</name>
    <dbReference type="NCBI Taxonomy" id="1797292"/>
    <lineage>
        <taxon>Bacteria</taxon>
        <taxon>Candidatus Azamiibacteriota</taxon>
    </lineage>
</organism>
<protein>
    <recommendedName>
        <fullName evidence="5">Fibronectin type-III domain-containing protein</fullName>
    </recommendedName>
</protein>
<dbReference type="InterPro" id="IPR002105">
    <property type="entry name" value="Dockerin_1_rpt"/>
</dbReference>
<dbReference type="Pfam" id="PF00404">
    <property type="entry name" value="Dockerin_1"/>
    <property type="match status" value="1"/>
</dbReference>
<dbReference type="GO" id="GO:0000272">
    <property type="term" value="P:polysaccharide catabolic process"/>
    <property type="evidence" value="ECO:0007669"/>
    <property type="project" value="InterPro"/>
</dbReference>
<dbReference type="GO" id="GO:0004553">
    <property type="term" value="F:hydrolase activity, hydrolyzing O-glycosyl compounds"/>
    <property type="evidence" value="ECO:0007669"/>
    <property type="project" value="InterPro"/>
</dbReference>
<dbReference type="InterPro" id="IPR036116">
    <property type="entry name" value="FN3_sf"/>
</dbReference>
<dbReference type="PROSITE" id="PS51766">
    <property type="entry name" value="DOCKERIN"/>
    <property type="match status" value="1"/>
</dbReference>
<accession>A0A1F5B097</accession>
<proteinExistence type="predicted"/>
<evidence type="ECO:0000313" key="3">
    <source>
        <dbReference type="EMBL" id="OGD23957.1"/>
    </source>
</evidence>
<comment type="caution">
    <text evidence="3">The sequence shown here is derived from an EMBL/GenBank/DDBJ whole genome shotgun (WGS) entry which is preliminary data.</text>
</comment>
<reference evidence="3 4" key="1">
    <citation type="journal article" date="2016" name="Nat. Commun.">
        <title>Thousands of microbial genomes shed light on interconnected biogeochemical processes in an aquifer system.</title>
        <authorList>
            <person name="Anantharaman K."/>
            <person name="Brown C.T."/>
            <person name="Hug L.A."/>
            <person name="Sharon I."/>
            <person name="Castelle C.J."/>
            <person name="Probst A.J."/>
            <person name="Thomas B.C."/>
            <person name="Singh A."/>
            <person name="Wilkins M.J."/>
            <person name="Karaoz U."/>
            <person name="Brodie E.L."/>
            <person name="Williams K.H."/>
            <person name="Hubbard S.S."/>
            <person name="Banfield J.F."/>
        </authorList>
    </citation>
    <scope>NUCLEOTIDE SEQUENCE [LARGE SCALE GENOMIC DNA]</scope>
</reference>
<dbReference type="SMART" id="SM00060">
    <property type="entry name" value="FN3"/>
    <property type="match status" value="1"/>
</dbReference>
<dbReference type="SUPFAM" id="SSF63446">
    <property type="entry name" value="Type I dockerin domain"/>
    <property type="match status" value="1"/>
</dbReference>
<dbReference type="InterPro" id="IPR036439">
    <property type="entry name" value="Dockerin_dom_sf"/>
</dbReference>
<feature type="domain" description="Fibronectin type-III" evidence="1">
    <location>
        <begin position="42"/>
        <end position="151"/>
    </location>
</feature>
<dbReference type="SUPFAM" id="SSF49265">
    <property type="entry name" value="Fibronectin type III"/>
    <property type="match status" value="1"/>
</dbReference>
<dbReference type="InterPro" id="IPR003961">
    <property type="entry name" value="FN3_dom"/>
</dbReference>
<sequence>MSSFPGKKARSISVFSIISLIILMSGAGLVPRFARADGAAIPPANIVDLTVVNVGSSSVQLTWSAVGADGYVEPATAYDMRIAQYNFTMGAWSSLTRVTGTPTPGQPGIQESFAVTGLNPGTMYYIAVRGVDSFGTISVAYNMVSFTTASAGPTPVSNVIFSPQLEGMQIPAGKSISVVLYNAGTATAAASFTGTTDTSGRVALPQTASLNAGLYDILVSTQGYLKKKLFEYNVSSNAIIELPTLPVGDINNDNIINSLDWSVMSGKWFSNDATTDINKDGIVNSIDWSFLSKNWFMTGDN</sequence>